<evidence type="ECO:0000256" key="1">
    <source>
        <dbReference type="SAM" id="MobiDB-lite"/>
    </source>
</evidence>
<keyword evidence="2" id="KW-0812">Transmembrane</keyword>
<feature type="compositionally biased region" description="Polar residues" evidence="1">
    <location>
        <begin position="381"/>
        <end position="394"/>
    </location>
</feature>
<feature type="region of interest" description="Disordered" evidence="1">
    <location>
        <begin position="364"/>
        <end position="442"/>
    </location>
</feature>
<keyword evidence="2" id="KW-0472">Membrane</keyword>
<name>A0ABP1PR53_9HEXA</name>
<accession>A0ABP1PR53</accession>
<organism evidence="3 4">
    <name type="scientific">Orchesella dallaii</name>
    <dbReference type="NCBI Taxonomy" id="48710"/>
    <lineage>
        <taxon>Eukaryota</taxon>
        <taxon>Metazoa</taxon>
        <taxon>Ecdysozoa</taxon>
        <taxon>Arthropoda</taxon>
        <taxon>Hexapoda</taxon>
        <taxon>Collembola</taxon>
        <taxon>Entomobryomorpha</taxon>
        <taxon>Entomobryoidea</taxon>
        <taxon>Orchesellidae</taxon>
        <taxon>Orchesellinae</taxon>
        <taxon>Orchesella</taxon>
    </lineage>
</organism>
<evidence type="ECO:0000313" key="4">
    <source>
        <dbReference type="Proteomes" id="UP001642540"/>
    </source>
</evidence>
<keyword evidence="4" id="KW-1185">Reference proteome</keyword>
<reference evidence="3 4" key="1">
    <citation type="submission" date="2024-08" db="EMBL/GenBank/DDBJ databases">
        <authorList>
            <person name="Cucini C."/>
            <person name="Frati F."/>
        </authorList>
    </citation>
    <scope>NUCLEOTIDE SEQUENCE [LARGE SCALE GENOMIC DNA]</scope>
</reference>
<dbReference type="Proteomes" id="UP001642540">
    <property type="component" value="Unassembled WGS sequence"/>
</dbReference>
<dbReference type="EMBL" id="CAXLJM020000007">
    <property type="protein sequence ID" value="CAL8074225.1"/>
    <property type="molecule type" value="Genomic_DNA"/>
</dbReference>
<sequence>MVAIVSLQVEEKMRDTSSRKSVRVPIVWKRIMSSLAWAVFTLCFTAGTALEYGPSLEYLVRDGSNSGTQPEPREIFLESYFPSHSVTIPLANGTSSAPVYNIHPNGEFIVIAPESHGIMVVIQQLRLRTSVIYSEVDDTTFLKCRDFIKFQAGNQTSFKTCGHVLKYSRDGSPRGLLGPRSFLTDERQLNIRIYTDKMLADHDYGWHETIAVELVITAYQRCPKTSFMSQWVKWTGNSRIKSCSPSEDQICIYSENFCDGVMNCGVKGPFGHMGYDEQNCKASKSTGLQDPAIRPQPIPDTSTVVPHIGVNTPYLPPAKKTLSPLYIILIFSAVVLLVFGACTWLAKANEKKFQHTVYRFSTMRRNRRANSNGGSGNARGEQTTPENNETSLSRVPTAPPTVASNPAGTGTNPPTEGPPPYDDLFPSAPPLSHTPSPTPAHT</sequence>
<feature type="transmembrane region" description="Helical" evidence="2">
    <location>
        <begin position="325"/>
        <end position="346"/>
    </location>
</feature>
<evidence type="ECO:0000313" key="3">
    <source>
        <dbReference type="EMBL" id="CAL8074225.1"/>
    </source>
</evidence>
<gene>
    <name evidence="3" type="ORF">ODALV1_LOCUS2830</name>
</gene>
<feature type="compositionally biased region" description="Polar residues" evidence="1">
    <location>
        <begin position="433"/>
        <end position="442"/>
    </location>
</feature>
<proteinExistence type="predicted"/>
<keyword evidence="2" id="KW-1133">Transmembrane helix</keyword>
<protein>
    <submittedName>
        <fullName evidence="3">Uncharacterized protein</fullName>
    </submittedName>
</protein>
<comment type="caution">
    <text evidence="3">The sequence shown here is derived from an EMBL/GenBank/DDBJ whole genome shotgun (WGS) entry which is preliminary data.</text>
</comment>
<evidence type="ECO:0000256" key="2">
    <source>
        <dbReference type="SAM" id="Phobius"/>
    </source>
</evidence>